<dbReference type="InterPro" id="IPR033985">
    <property type="entry name" value="SusD-like_N"/>
</dbReference>
<keyword evidence="4" id="KW-0472">Membrane</keyword>
<dbReference type="EMBL" id="CM001023">
    <property type="protein sequence ID" value="EAZ81976.1"/>
    <property type="molecule type" value="Genomic_DNA"/>
</dbReference>
<dbReference type="SUPFAM" id="SSF48452">
    <property type="entry name" value="TPR-like"/>
    <property type="match status" value="1"/>
</dbReference>
<dbReference type="PROSITE" id="PS51257">
    <property type="entry name" value="PROKAR_LIPOPROTEIN"/>
    <property type="match status" value="1"/>
</dbReference>
<evidence type="ECO:0000256" key="3">
    <source>
        <dbReference type="ARBA" id="ARBA00022729"/>
    </source>
</evidence>
<comment type="caution">
    <text evidence="8">The sequence shown here is derived from an EMBL/GenBank/DDBJ whole genome shotgun (WGS) entry which is preliminary data.</text>
</comment>
<keyword evidence="9" id="KW-1185">Reference proteome</keyword>
<comment type="subcellular location">
    <subcellularLocation>
        <location evidence="1">Cell outer membrane</location>
    </subcellularLocation>
</comment>
<sequence length="622" mass="70358">MKNLRYICLFIILAVAGCDNEEFLDREPTDILGEDQVWENEELVFSVLADLYNRLPDFQGVENWWEYANFDETFASNAGDYWRHQNQEYGYGSWGMWDYGYIRDLNLFIQKCNEATELSDDSRARFLAEAKFIRAMVYFEHVKRMGGVPLILEPLEYDYSGDPTYLQYARAKEHEIYDFVIAEMDAVKNDLPNGGTKSRATQGAALALISRAALYAGSIANYGQMTPEVSLPNGEVGIPSSMADAYYTKALSASEELMNLGTYELYDQDPDKSENYTNIFLNKNSNNEVILAKDFLVQGRTHGFTIDNIPRSLREENTSGGKMNPSLNLVQSYELLDNTFAELPTKDENGDPIFYDNPMDIFEGRDPRLMGTVIVPGASFRGKEVDIWAGYKLADGSVITSGQLGGRAQLPGSDASVQVVGFDGPIDQLEWSAQNGFYLRKYVDTSVGSGQRGTGSGVWLVRFRYAEILLNAAEAAFELGELDKAAEYMNQVRRRAGFPIDLTPGEIDFDRIVHERKVELAFENHILWDKKRWRLAHQVWNGVTTDLTNNPGDAMAVSTRVFGLKPFKYYEPGSPNNGKWIFEEFVPAPVFNAHRFRLGNYYSLIGDNVRNNNPKIVRNPNQ</sequence>
<dbReference type="Gene3D" id="1.25.40.390">
    <property type="match status" value="1"/>
</dbReference>
<evidence type="ECO:0000256" key="5">
    <source>
        <dbReference type="ARBA" id="ARBA00023237"/>
    </source>
</evidence>
<organism evidence="8 9">
    <name type="scientific">Algoriphagus machipongonensis</name>
    <dbReference type="NCBI Taxonomy" id="388413"/>
    <lineage>
        <taxon>Bacteria</taxon>
        <taxon>Pseudomonadati</taxon>
        <taxon>Bacteroidota</taxon>
        <taxon>Cytophagia</taxon>
        <taxon>Cytophagales</taxon>
        <taxon>Cyclobacteriaceae</taxon>
        <taxon>Algoriphagus</taxon>
    </lineage>
</organism>
<feature type="domain" description="RagB/SusD" evidence="6">
    <location>
        <begin position="287"/>
        <end position="620"/>
    </location>
</feature>
<dbReference type="Proteomes" id="UP000003919">
    <property type="component" value="Chromosome"/>
</dbReference>
<name>A3HV04_9BACT</name>
<evidence type="ECO:0000256" key="1">
    <source>
        <dbReference type="ARBA" id="ARBA00004442"/>
    </source>
</evidence>
<evidence type="ECO:0000256" key="2">
    <source>
        <dbReference type="ARBA" id="ARBA00006275"/>
    </source>
</evidence>
<dbReference type="InterPro" id="IPR012944">
    <property type="entry name" value="SusD_RagB_dom"/>
</dbReference>
<dbReference type="EMBL" id="AAXU02000001">
    <property type="protein sequence ID" value="EAZ81976.1"/>
    <property type="molecule type" value="Genomic_DNA"/>
</dbReference>
<dbReference type="eggNOG" id="COG1435">
    <property type="taxonomic scope" value="Bacteria"/>
</dbReference>
<gene>
    <name evidence="8" type="ORF">ALPR1_02005</name>
</gene>
<dbReference type="OrthoDB" id="5694214at2"/>
<feature type="domain" description="SusD-like N-terminal" evidence="7">
    <location>
        <begin position="23"/>
        <end position="213"/>
    </location>
</feature>
<reference evidence="8 9" key="1">
    <citation type="journal article" date="2011" name="J. Bacteriol.">
        <title>Complete genome sequence of Algoriphagus sp. PR1, bacterial prey of a colony-forming choanoflagellate.</title>
        <authorList>
            <person name="Alegado R.A."/>
            <person name="Ferriera S."/>
            <person name="Nusbaum C."/>
            <person name="Young S.K."/>
            <person name="Zeng Q."/>
            <person name="Imamovic A."/>
            <person name="Fairclough S.R."/>
            <person name="King N."/>
        </authorList>
    </citation>
    <scope>NUCLEOTIDE SEQUENCE [LARGE SCALE GENOMIC DNA]</scope>
    <source>
        <strain evidence="8 9">PR1</strain>
    </source>
</reference>
<dbReference type="Pfam" id="PF14322">
    <property type="entry name" value="SusD-like_3"/>
    <property type="match status" value="1"/>
</dbReference>
<protein>
    <submittedName>
        <fullName evidence="8">Outer membrane protein</fullName>
    </submittedName>
</protein>
<dbReference type="InterPro" id="IPR011990">
    <property type="entry name" value="TPR-like_helical_dom_sf"/>
</dbReference>
<comment type="similarity">
    <text evidence="2">Belongs to the SusD family.</text>
</comment>
<evidence type="ECO:0000313" key="9">
    <source>
        <dbReference type="Proteomes" id="UP000003919"/>
    </source>
</evidence>
<keyword evidence="3" id="KW-0732">Signal</keyword>
<dbReference type="STRING" id="388413.ALPR1_02005"/>
<dbReference type="GO" id="GO:0009279">
    <property type="term" value="C:cell outer membrane"/>
    <property type="evidence" value="ECO:0007669"/>
    <property type="project" value="UniProtKB-SubCell"/>
</dbReference>
<dbReference type="Pfam" id="PF07980">
    <property type="entry name" value="SusD_RagB"/>
    <property type="match status" value="1"/>
</dbReference>
<evidence type="ECO:0000259" key="7">
    <source>
        <dbReference type="Pfam" id="PF14322"/>
    </source>
</evidence>
<dbReference type="AlphaFoldDB" id="A3HV04"/>
<accession>A3HV04</accession>
<dbReference type="HOGENOM" id="CLU_015553_0_0_10"/>
<evidence type="ECO:0000256" key="4">
    <source>
        <dbReference type="ARBA" id="ARBA00023136"/>
    </source>
</evidence>
<dbReference type="RefSeq" id="WP_008198025.1">
    <property type="nucleotide sequence ID" value="NZ_CM001023.1"/>
</dbReference>
<keyword evidence="5" id="KW-0998">Cell outer membrane</keyword>
<evidence type="ECO:0000313" key="8">
    <source>
        <dbReference type="EMBL" id="EAZ81976.1"/>
    </source>
</evidence>
<evidence type="ECO:0000259" key="6">
    <source>
        <dbReference type="Pfam" id="PF07980"/>
    </source>
</evidence>
<proteinExistence type="inferred from homology"/>